<comment type="caution">
    <text evidence="2">The sequence shown here is derived from an EMBL/GenBank/DDBJ whole genome shotgun (WGS) entry which is preliminary data.</text>
</comment>
<dbReference type="PANTHER" id="PTHR34595:SF7">
    <property type="entry name" value="SLL1039 PROTEIN"/>
    <property type="match status" value="1"/>
</dbReference>
<feature type="domain" description="DUF403" evidence="1">
    <location>
        <begin position="1"/>
        <end position="305"/>
    </location>
</feature>
<dbReference type="Pfam" id="PF04168">
    <property type="entry name" value="Alpha-E"/>
    <property type="match status" value="1"/>
</dbReference>
<sequence>MLSRVAENLYWYGRYLERAEDLGRMVNVNAHLMLDLPGRLAPGWAPLVRITGSQALFDELHDVAEERQVVRFLLAEPRHGGSVLSCLGQARENLQAARDLVPREVWEQTNDLYLAARERLAGPLGKRARHEFIVSVIRRCQQLIGMLADTMSHDHAWDFILLGRYHERADMTTRILDVRSAHLLRGVEDIQPFDQLQWMSVLKSLTAYQMYRRHVRLRVNGPDVLRFLLGNPMFPRSVSFCLEAVAERLHGLPDHEAALVAVGRAQRMIDQADLERLVDGGLSAFVDRLQLELIGIGDRITVTWFRTAPTAAPVSGNA</sequence>
<dbReference type="RefSeq" id="WP_164209765.1">
    <property type="nucleotide sequence ID" value="NZ_JAAGSC010000031.1"/>
</dbReference>
<reference evidence="2 3" key="1">
    <citation type="submission" date="2020-02" db="EMBL/GenBank/DDBJ databases">
        <authorList>
            <person name="Zhang X.-Y."/>
        </authorList>
    </citation>
    <scope>NUCLEOTIDE SEQUENCE [LARGE SCALE GENOMIC DNA]</scope>
    <source>
        <strain evidence="2 3">C33</strain>
    </source>
</reference>
<dbReference type="InterPro" id="IPR007296">
    <property type="entry name" value="DUF403"/>
</dbReference>
<evidence type="ECO:0000313" key="2">
    <source>
        <dbReference type="EMBL" id="NDY94492.1"/>
    </source>
</evidence>
<dbReference type="InterPro" id="IPR051680">
    <property type="entry name" value="ATP-dep_Glu-Cys_Ligase-2"/>
</dbReference>
<dbReference type="Proteomes" id="UP000484885">
    <property type="component" value="Unassembled WGS sequence"/>
</dbReference>
<name>A0A845UW65_9GAMM</name>
<dbReference type="PANTHER" id="PTHR34595">
    <property type="entry name" value="BLR5612 PROTEIN"/>
    <property type="match status" value="1"/>
</dbReference>
<gene>
    <name evidence="2" type="ORF">G3I74_01940</name>
</gene>
<proteinExistence type="predicted"/>
<accession>A0A845UW65</accession>
<evidence type="ECO:0000259" key="1">
    <source>
        <dbReference type="Pfam" id="PF04168"/>
    </source>
</evidence>
<dbReference type="EMBL" id="JAAGSC010000031">
    <property type="protein sequence ID" value="NDY94492.1"/>
    <property type="molecule type" value="Genomic_DNA"/>
</dbReference>
<dbReference type="AlphaFoldDB" id="A0A845UW65"/>
<organism evidence="2 3">
    <name type="scientific">Wenzhouxiangella limi</name>
    <dbReference type="NCBI Taxonomy" id="2707351"/>
    <lineage>
        <taxon>Bacteria</taxon>
        <taxon>Pseudomonadati</taxon>
        <taxon>Pseudomonadota</taxon>
        <taxon>Gammaproteobacteria</taxon>
        <taxon>Chromatiales</taxon>
        <taxon>Wenzhouxiangellaceae</taxon>
        <taxon>Wenzhouxiangella</taxon>
    </lineage>
</organism>
<evidence type="ECO:0000313" key="3">
    <source>
        <dbReference type="Proteomes" id="UP000484885"/>
    </source>
</evidence>
<protein>
    <submittedName>
        <fullName evidence="2">Alpha-E domain-containing protein</fullName>
    </submittedName>
</protein>
<keyword evidence="3" id="KW-1185">Reference proteome</keyword>